<dbReference type="SUPFAM" id="SSF53474">
    <property type="entry name" value="alpha/beta-Hydrolases"/>
    <property type="match status" value="1"/>
</dbReference>
<feature type="region of interest" description="Disordered" evidence="2">
    <location>
        <begin position="81"/>
        <end position="126"/>
    </location>
</feature>
<protein>
    <recommendedName>
        <fullName evidence="3">Esterase Ig-like N-terminal domain-containing protein</fullName>
    </recommendedName>
</protein>
<dbReference type="Gene3D" id="2.60.40.2180">
    <property type="match status" value="1"/>
</dbReference>
<feature type="domain" description="Esterase Ig-like N-terminal" evidence="3">
    <location>
        <begin position="4"/>
        <end position="149"/>
    </location>
</feature>
<gene>
    <name evidence="4" type="ORF">ACFYNQ_39455</name>
</gene>
<dbReference type="Proteomes" id="UP001601303">
    <property type="component" value="Unassembled WGS sequence"/>
</dbReference>
<dbReference type="PANTHER" id="PTHR43037">
    <property type="entry name" value="UNNAMED PRODUCT-RELATED"/>
    <property type="match status" value="1"/>
</dbReference>
<dbReference type="InterPro" id="IPR050955">
    <property type="entry name" value="Plant_Biomass_Hydrol_Est"/>
</dbReference>
<keyword evidence="1" id="KW-0732">Signal</keyword>
<organism evidence="4 5">
    <name type="scientific">Streptomyces hokutonensis</name>
    <dbReference type="NCBI Taxonomy" id="1306990"/>
    <lineage>
        <taxon>Bacteria</taxon>
        <taxon>Bacillati</taxon>
        <taxon>Actinomycetota</taxon>
        <taxon>Actinomycetes</taxon>
        <taxon>Kitasatosporales</taxon>
        <taxon>Streptomycetaceae</taxon>
        <taxon>Streptomyces</taxon>
    </lineage>
</organism>
<evidence type="ECO:0000313" key="4">
    <source>
        <dbReference type="EMBL" id="MFE9604608.1"/>
    </source>
</evidence>
<sequence length="430" mass="45282">MKGATAITQVYGDGQKFIAVAVEYDTAIDTSTLTKTSFTVEGRTVTKVYANTGAALADQGKDGPYVIVELSLDDDGALLWGGVGSGEGAPGSAQPSASASSSPSPSDSSSPYVIPGPQVGSTGGPATIKAAKGTVVQAGTVTTTGGTRYAADDTKTATGRTVNLIVDDFQQFTYKNPKTGRSLPYNLYVPKGYDRTKSYPLVLFMHDASLITTTVRATLVQGLGAVCWAAPEEQAERPAFVLAPQYPEVVVGDDYKPTSLFDTTADLVRELTGKYSIDTDRLYSTGQSMGAMMTLGLNIKYPDLFAASWVVAGQWPSAQAAPLAKKNLWVTVSQGDTKAYPGENAIMAVVEKAGTKVSRAVWDGQSTAAEFAADVKAMAAKGTTVNYATFKKGSTLAGGLANAHGVEHNSTWPIAYTVEGIREWIFRQRK</sequence>
<evidence type="ECO:0000256" key="2">
    <source>
        <dbReference type="SAM" id="MobiDB-lite"/>
    </source>
</evidence>
<name>A0ABW6MEM9_9ACTN</name>
<dbReference type="PANTHER" id="PTHR43037:SF1">
    <property type="entry name" value="BLL1128 PROTEIN"/>
    <property type="match status" value="1"/>
</dbReference>
<dbReference type="InterPro" id="IPR041172">
    <property type="entry name" value="EstA_Ig-like_N"/>
</dbReference>
<comment type="caution">
    <text evidence="4">The sequence shown here is derived from an EMBL/GenBank/DDBJ whole genome shotgun (WGS) entry which is preliminary data.</text>
</comment>
<dbReference type="Pfam" id="PF18435">
    <property type="entry name" value="EstA_Ig_like"/>
    <property type="match status" value="1"/>
</dbReference>
<evidence type="ECO:0000259" key="3">
    <source>
        <dbReference type="Pfam" id="PF18435"/>
    </source>
</evidence>
<feature type="compositionally biased region" description="Low complexity" evidence="2">
    <location>
        <begin position="90"/>
        <end position="111"/>
    </location>
</feature>
<evidence type="ECO:0000313" key="5">
    <source>
        <dbReference type="Proteomes" id="UP001601303"/>
    </source>
</evidence>
<dbReference type="Gene3D" id="3.40.50.1820">
    <property type="entry name" value="alpha/beta hydrolase"/>
    <property type="match status" value="1"/>
</dbReference>
<dbReference type="EMBL" id="JBIAHM010000017">
    <property type="protein sequence ID" value="MFE9604608.1"/>
    <property type="molecule type" value="Genomic_DNA"/>
</dbReference>
<dbReference type="InterPro" id="IPR029058">
    <property type="entry name" value="AB_hydrolase_fold"/>
</dbReference>
<evidence type="ECO:0000256" key="1">
    <source>
        <dbReference type="ARBA" id="ARBA00022729"/>
    </source>
</evidence>
<reference evidence="4 5" key="1">
    <citation type="submission" date="2024-10" db="EMBL/GenBank/DDBJ databases">
        <title>The Natural Products Discovery Center: Release of the First 8490 Sequenced Strains for Exploring Actinobacteria Biosynthetic Diversity.</title>
        <authorList>
            <person name="Kalkreuter E."/>
            <person name="Kautsar S.A."/>
            <person name="Yang D."/>
            <person name="Bader C.D."/>
            <person name="Teijaro C.N."/>
            <person name="Fluegel L."/>
            <person name="Davis C.M."/>
            <person name="Simpson J.R."/>
            <person name="Lauterbach L."/>
            <person name="Steele A.D."/>
            <person name="Gui C."/>
            <person name="Meng S."/>
            <person name="Li G."/>
            <person name="Viehrig K."/>
            <person name="Ye F."/>
            <person name="Su P."/>
            <person name="Kiefer A.F."/>
            <person name="Nichols A."/>
            <person name="Cepeda A.J."/>
            <person name="Yan W."/>
            <person name="Fan B."/>
            <person name="Jiang Y."/>
            <person name="Adhikari A."/>
            <person name="Zheng C.-J."/>
            <person name="Schuster L."/>
            <person name="Cowan T.M."/>
            <person name="Smanski M.J."/>
            <person name="Chevrette M.G."/>
            <person name="De Carvalho L.P.S."/>
            <person name="Shen B."/>
        </authorList>
    </citation>
    <scope>NUCLEOTIDE SEQUENCE [LARGE SCALE GENOMIC DNA]</scope>
    <source>
        <strain evidence="4 5">NPDC006488</strain>
    </source>
</reference>
<dbReference type="RefSeq" id="WP_388113542.1">
    <property type="nucleotide sequence ID" value="NZ_JBIAHM010000017.1"/>
</dbReference>
<keyword evidence="5" id="KW-1185">Reference proteome</keyword>
<proteinExistence type="predicted"/>
<accession>A0ABW6MEM9</accession>